<proteinExistence type="predicted"/>
<comment type="caution">
    <text evidence="2">The sequence shown here is derived from an EMBL/GenBank/DDBJ whole genome shotgun (WGS) entry which is preliminary data.</text>
</comment>
<reference evidence="2 3" key="1">
    <citation type="submission" date="2019-07" db="EMBL/GenBank/DDBJ databases">
        <title>New species of Amycolatopsis and Streptomyces.</title>
        <authorList>
            <person name="Duangmal K."/>
            <person name="Teo W.F.A."/>
            <person name="Lipun K."/>
        </authorList>
    </citation>
    <scope>NUCLEOTIDE SEQUENCE [LARGE SCALE GENOMIC DNA]</scope>
    <source>
        <strain evidence="2 3">NBRC 109810</strain>
    </source>
</reference>
<evidence type="ECO:0000313" key="3">
    <source>
        <dbReference type="Proteomes" id="UP000325849"/>
    </source>
</evidence>
<organism evidence="2 3">
    <name type="scientific">Streptomyces adustus</name>
    <dbReference type="NCBI Taxonomy" id="1609272"/>
    <lineage>
        <taxon>Bacteria</taxon>
        <taxon>Bacillati</taxon>
        <taxon>Actinomycetota</taxon>
        <taxon>Actinomycetes</taxon>
        <taxon>Kitasatosporales</taxon>
        <taxon>Streptomycetaceae</taxon>
        <taxon>Streptomyces</taxon>
    </lineage>
</organism>
<keyword evidence="3" id="KW-1185">Reference proteome</keyword>
<accession>A0A5N8VK36</accession>
<keyword evidence="1" id="KW-0812">Transmembrane</keyword>
<gene>
    <name evidence="2" type="ORF">FNH09_24300</name>
</gene>
<dbReference type="OrthoDB" id="4320688at2"/>
<protein>
    <submittedName>
        <fullName evidence="2">Uncharacterized protein</fullName>
    </submittedName>
</protein>
<dbReference type="EMBL" id="VJZD01000105">
    <property type="protein sequence ID" value="MPY34245.1"/>
    <property type="molecule type" value="Genomic_DNA"/>
</dbReference>
<keyword evidence="1" id="KW-0472">Membrane</keyword>
<feature type="transmembrane region" description="Helical" evidence="1">
    <location>
        <begin position="6"/>
        <end position="26"/>
    </location>
</feature>
<dbReference type="RefSeq" id="WP_152891481.1">
    <property type="nucleotide sequence ID" value="NZ_VJZD01000105.1"/>
</dbReference>
<dbReference type="Proteomes" id="UP000325849">
    <property type="component" value="Unassembled WGS sequence"/>
</dbReference>
<dbReference type="AlphaFoldDB" id="A0A5N8VK36"/>
<keyword evidence="1" id="KW-1133">Transmembrane helix</keyword>
<evidence type="ECO:0000256" key="1">
    <source>
        <dbReference type="SAM" id="Phobius"/>
    </source>
</evidence>
<evidence type="ECO:0000313" key="2">
    <source>
        <dbReference type="EMBL" id="MPY34245.1"/>
    </source>
</evidence>
<name>A0A5N8VK36_9ACTN</name>
<sequence length="81" mass="9026">MDPATAVIVSTVIAKVCTLLTLWIRLRGRARREQQRQRYLLQVTEAVASDGQVELDDRDAEGNLLHVKITRISVPGEDQAA</sequence>